<protein>
    <submittedName>
        <fullName evidence="8">Uncharacterized protein</fullName>
    </submittedName>
</protein>
<dbReference type="OrthoDB" id="6117811at2759"/>
<evidence type="ECO:0000313" key="9">
    <source>
        <dbReference type="Proteomes" id="UP000678393"/>
    </source>
</evidence>
<dbReference type="GO" id="GO:0019855">
    <property type="term" value="F:calcium channel inhibitor activity"/>
    <property type="evidence" value="ECO:0007669"/>
    <property type="project" value="InterPro"/>
</dbReference>
<dbReference type="GO" id="GO:0005576">
    <property type="term" value="C:extracellular region"/>
    <property type="evidence" value="ECO:0007669"/>
    <property type="project" value="UniProtKB-SubCell"/>
</dbReference>
<gene>
    <name evidence="8" type="ORF">CUNI_LOCUS15444</name>
</gene>
<keyword evidence="6" id="KW-0108">Calcium channel impairing toxin</keyword>
<dbReference type="EMBL" id="CAJHNH020003731">
    <property type="protein sequence ID" value="CAG5129886.1"/>
    <property type="molecule type" value="Genomic_DNA"/>
</dbReference>
<comment type="similarity">
    <text evidence="2">Belongs to the scorpion calcin family.</text>
</comment>
<evidence type="ECO:0000256" key="5">
    <source>
        <dbReference type="ARBA" id="ARBA00023157"/>
    </source>
</evidence>
<dbReference type="InterPro" id="IPR012632">
    <property type="entry name" value="Scorpion_calcine"/>
</dbReference>
<dbReference type="GO" id="GO:0090729">
    <property type="term" value="F:toxin activity"/>
    <property type="evidence" value="ECO:0007669"/>
    <property type="project" value="UniProtKB-KW"/>
</dbReference>
<dbReference type="AlphaFoldDB" id="A0A8S3ZR82"/>
<evidence type="ECO:0000256" key="3">
    <source>
        <dbReference type="ARBA" id="ARBA00022525"/>
    </source>
</evidence>
<keyword evidence="3" id="KW-0964">Secreted</keyword>
<keyword evidence="5" id="KW-1015">Disulfide bond</keyword>
<evidence type="ECO:0000313" key="8">
    <source>
        <dbReference type="EMBL" id="CAG5129886.1"/>
    </source>
</evidence>
<sequence>MWVNVGVIVWVSVLLNVGVTVSVTLWVAVCDCMFLCDEGFFCLFPAQDCAWSNEGCTEDSECCSKSCHRAHEGTNPRCRHSTLGEKCVFDYHCQDTLTCGVHYNCCSPYWKMCIKDSDCCDHEHVCRAAEGFLYDRCLYPSSGGLTPEHCNILSTTSIICTVLIIWLGQFAGEG</sequence>
<evidence type="ECO:0000256" key="1">
    <source>
        <dbReference type="ARBA" id="ARBA00004613"/>
    </source>
</evidence>
<keyword evidence="4" id="KW-0800">Toxin</keyword>
<evidence type="ECO:0000256" key="4">
    <source>
        <dbReference type="ARBA" id="ARBA00022656"/>
    </source>
</evidence>
<evidence type="ECO:0000256" key="6">
    <source>
        <dbReference type="ARBA" id="ARBA00023297"/>
    </source>
</evidence>
<keyword evidence="7" id="KW-0472">Membrane</keyword>
<accession>A0A8S3ZR82</accession>
<organism evidence="8 9">
    <name type="scientific">Candidula unifasciata</name>
    <dbReference type="NCBI Taxonomy" id="100452"/>
    <lineage>
        <taxon>Eukaryota</taxon>
        <taxon>Metazoa</taxon>
        <taxon>Spiralia</taxon>
        <taxon>Lophotrochozoa</taxon>
        <taxon>Mollusca</taxon>
        <taxon>Gastropoda</taxon>
        <taxon>Heterobranchia</taxon>
        <taxon>Euthyneura</taxon>
        <taxon>Panpulmonata</taxon>
        <taxon>Eupulmonata</taxon>
        <taxon>Stylommatophora</taxon>
        <taxon>Helicina</taxon>
        <taxon>Helicoidea</taxon>
        <taxon>Geomitridae</taxon>
        <taxon>Candidula</taxon>
    </lineage>
</organism>
<reference evidence="8" key="1">
    <citation type="submission" date="2021-04" db="EMBL/GenBank/DDBJ databases">
        <authorList>
            <consortium name="Molecular Ecology Group"/>
        </authorList>
    </citation>
    <scope>NUCLEOTIDE SEQUENCE</scope>
</reference>
<evidence type="ECO:0000256" key="2">
    <source>
        <dbReference type="ARBA" id="ARBA00008992"/>
    </source>
</evidence>
<dbReference type="Proteomes" id="UP000678393">
    <property type="component" value="Unassembled WGS sequence"/>
</dbReference>
<keyword evidence="6" id="KW-0872">Ion channel impairing toxin</keyword>
<feature type="transmembrane region" description="Helical" evidence="7">
    <location>
        <begin position="7"/>
        <end position="29"/>
    </location>
</feature>
<proteinExistence type="inferred from homology"/>
<keyword evidence="7" id="KW-0812">Transmembrane</keyword>
<evidence type="ECO:0000256" key="7">
    <source>
        <dbReference type="SAM" id="Phobius"/>
    </source>
</evidence>
<comment type="subcellular location">
    <subcellularLocation>
        <location evidence="1">Secreted</location>
    </subcellularLocation>
</comment>
<name>A0A8S3ZR82_9EUPU</name>
<keyword evidence="9" id="KW-1185">Reference proteome</keyword>
<keyword evidence="6" id="KW-1219">Ryanodine-sensitive calcium-release channel impairing toxin</keyword>
<comment type="caution">
    <text evidence="8">The sequence shown here is derived from an EMBL/GenBank/DDBJ whole genome shotgun (WGS) entry which is preliminary data.</text>
</comment>
<keyword evidence="7" id="KW-1133">Transmembrane helix</keyword>
<dbReference type="PROSITE" id="PS60028">
    <property type="entry name" value="SCORPION_CALCINE"/>
    <property type="match status" value="1"/>
</dbReference>